<dbReference type="InterPro" id="IPR009075">
    <property type="entry name" value="AcylCo_DH/oxidase_C"/>
</dbReference>
<protein>
    <recommendedName>
        <fullName evidence="9">Cytochrome b5 heme-binding domain-containing protein</fullName>
    </recommendedName>
</protein>
<evidence type="ECO:0000256" key="4">
    <source>
        <dbReference type="ARBA" id="ARBA00022630"/>
    </source>
</evidence>
<keyword evidence="11" id="KW-1185">Reference proteome</keyword>
<dbReference type="InterPro" id="IPR046373">
    <property type="entry name" value="Acyl-CoA_Oxase/DH_mid-dom_sf"/>
</dbReference>
<dbReference type="Gene3D" id="2.40.110.10">
    <property type="entry name" value="Butyryl-CoA Dehydrogenase, subunit A, domain 2"/>
    <property type="match status" value="1"/>
</dbReference>
<dbReference type="SUPFAM" id="SSF56645">
    <property type="entry name" value="Acyl-CoA dehydrogenase NM domain-like"/>
    <property type="match status" value="1"/>
</dbReference>
<dbReference type="InterPro" id="IPR036400">
    <property type="entry name" value="Cyt_B5-like_heme/steroid_sf"/>
</dbReference>
<dbReference type="InterPro" id="IPR050741">
    <property type="entry name" value="Acyl-CoA_dehydrogenase"/>
</dbReference>
<name>A0AAF0DZP8_9BASI</name>
<dbReference type="InterPro" id="IPR036250">
    <property type="entry name" value="AcylCo_DH-like_C"/>
</dbReference>
<dbReference type="Proteomes" id="UP001214603">
    <property type="component" value="Chromosome 1"/>
</dbReference>
<dbReference type="InterPro" id="IPR013786">
    <property type="entry name" value="AcylCoA_DH/ox_N"/>
</dbReference>
<evidence type="ECO:0000256" key="3">
    <source>
        <dbReference type="ARBA" id="ARBA00022617"/>
    </source>
</evidence>
<feature type="domain" description="Cytochrome b5 heme-binding" evidence="9">
    <location>
        <begin position="10"/>
        <end position="89"/>
    </location>
</feature>
<comment type="cofactor">
    <cofactor evidence="1">
        <name>FAD</name>
        <dbReference type="ChEBI" id="CHEBI:57692"/>
    </cofactor>
</comment>
<gene>
    <name evidence="10" type="ORF">MOBT1_001032</name>
</gene>
<dbReference type="PROSITE" id="PS00072">
    <property type="entry name" value="ACYL_COA_DH_1"/>
    <property type="match status" value="1"/>
</dbReference>
<evidence type="ECO:0000256" key="7">
    <source>
        <dbReference type="ARBA" id="ARBA00023002"/>
    </source>
</evidence>
<accession>A0AAF0DZP8</accession>
<evidence type="ECO:0000256" key="8">
    <source>
        <dbReference type="ARBA" id="ARBA00023004"/>
    </source>
</evidence>
<dbReference type="PANTHER" id="PTHR48083:SF28">
    <property type="entry name" value="ACYL-COA DEHYDROGENASE FAMILY PROTEIN (AFU_ORTHOLOGUE AFUA_6G10880)-RELATED"/>
    <property type="match status" value="1"/>
</dbReference>
<evidence type="ECO:0000259" key="9">
    <source>
        <dbReference type="PROSITE" id="PS50255"/>
    </source>
</evidence>
<keyword evidence="5" id="KW-0479">Metal-binding</keyword>
<keyword evidence="4" id="KW-0285">Flavoprotein</keyword>
<dbReference type="InterPro" id="IPR009100">
    <property type="entry name" value="AcylCoA_DH/oxidase_NM_dom_sf"/>
</dbReference>
<dbReference type="SMART" id="SM01117">
    <property type="entry name" value="Cyt-b5"/>
    <property type="match status" value="1"/>
</dbReference>
<dbReference type="EMBL" id="CP119934">
    <property type="protein sequence ID" value="WFD02350.1"/>
    <property type="molecule type" value="Genomic_DNA"/>
</dbReference>
<dbReference type="Gene3D" id="1.10.540.10">
    <property type="entry name" value="Acyl-CoA dehydrogenase/oxidase, N-terminal domain"/>
    <property type="match status" value="1"/>
</dbReference>
<dbReference type="Pfam" id="PF00173">
    <property type="entry name" value="Cyt-b5"/>
    <property type="match status" value="1"/>
</dbReference>
<keyword evidence="6" id="KW-0274">FAD</keyword>
<dbReference type="PROSITE" id="PS50255">
    <property type="entry name" value="CYTOCHROME_B5_2"/>
    <property type="match status" value="1"/>
</dbReference>
<dbReference type="GO" id="GO:0003995">
    <property type="term" value="F:acyl-CoA dehydrogenase activity"/>
    <property type="evidence" value="ECO:0007669"/>
    <property type="project" value="InterPro"/>
</dbReference>
<evidence type="ECO:0000256" key="6">
    <source>
        <dbReference type="ARBA" id="ARBA00022827"/>
    </source>
</evidence>
<dbReference type="AlphaFoldDB" id="A0AAF0DZP8"/>
<dbReference type="SUPFAM" id="SSF55856">
    <property type="entry name" value="Cytochrome b5-like heme/steroid binding domain"/>
    <property type="match status" value="1"/>
</dbReference>
<evidence type="ECO:0000256" key="5">
    <source>
        <dbReference type="ARBA" id="ARBA00022723"/>
    </source>
</evidence>
<evidence type="ECO:0000256" key="2">
    <source>
        <dbReference type="ARBA" id="ARBA00009347"/>
    </source>
</evidence>
<dbReference type="PANTHER" id="PTHR48083">
    <property type="entry name" value="MEDIUM-CHAIN SPECIFIC ACYL-COA DEHYDROGENASE, MITOCHONDRIAL-RELATED"/>
    <property type="match status" value="1"/>
</dbReference>
<dbReference type="GO" id="GO:0046872">
    <property type="term" value="F:metal ion binding"/>
    <property type="evidence" value="ECO:0007669"/>
    <property type="project" value="UniProtKB-KW"/>
</dbReference>
<organism evidence="10 11">
    <name type="scientific">Malassezia obtusa</name>
    <dbReference type="NCBI Taxonomy" id="76774"/>
    <lineage>
        <taxon>Eukaryota</taxon>
        <taxon>Fungi</taxon>
        <taxon>Dikarya</taxon>
        <taxon>Basidiomycota</taxon>
        <taxon>Ustilaginomycotina</taxon>
        <taxon>Malasseziomycetes</taxon>
        <taxon>Malasseziales</taxon>
        <taxon>Malasseziaceae</taxon>
        <taxon>Malassezia</taxon>
    </lineage>
</organism>
<dbReference type="PROSITE" id="PS00191">
    <property type="entry name" value="CYTOCHROME_B5_1"/>
    <property type="match status" value="1"/>
</dbReference>
<dbReference type="GO" id="GO:0005737">
    <property type="term" value="C:cytoplasm"/>
    <property type="evidence" value="ECO:0007669"/>
    <property type="project" value="TreeGrafter"/>
</dbReference>
<dbReference type="InterPro" id="IPR001199">
    <property type="entry name" value="Cyt_B5-like_heme/steroid-bd"/>
</dbReference>
<keyword evidence="3" id="KW-0349">Heme</keyword>
<dbReference type="InterPro" id="IPR037069">
    <property type="entry name" value="AcylCoA_DH/ox_N_sf"/>
</dbReference>
<dbReference type="Pfam" id="PF02770">
    <property type="entry name" value="Acyl-CoA_dh_M"/>
    <property type="match status" value="1"/>
</dbReference>
<dbReference type="Gene3D" id="3.10.120.10">
    <property type="entry name" value="Cytochrome b5-like heme/steroid binding domain"/>
    <property type="match status" value="1"/>
</dbReference>
<dbReference type="Gene3D" id="1.20.140.10">
    <property type="entry name" value="Butyryl-CoA Dehydrogenase, subunit A, domain 3"/>
    <property type="match status" value="1"/>
</dbReference>
<dbReference type="GO" id="GO:0050660">
    <property type="term" value="F:flavin adenine dinucleotide binding"/>
    <property type="evidence" value="ECO:0007669"/>
    <property type="project" value="InterPro"/>
</dbReference>
<dbReference type="GO" id="GO:0020037">
    <property type="term" value="F:heme binding"/>
    <property type="evidence" value="ECO:0007669"/>
    <property type="project" value="InterPro"/>
</dbReference>
<keyword evidence="8" id="KW-0408">Iron</keyword>
<proteinExistence type="inferred from homology"/>
<sequence>MSSQAPQKQLKRFSRDEIAKHNKEDDLWIIIDSYVYDLSDFVDAHPGGMAVLLSEEIAGQDATETFFGLHTMEILQRPNYQKMIIGQVEGEEPELHYPQPGELSKVPYAEPSWLVEPFASPYYNESHRRLQREMRKLADEHITPVAKACEANGKRPDIELVKLMGKLGLNPMRMGPGKHLKGRKLFADIKPEEFDYFHEMIITQEIARCGQRGFMDGFNGGMVIGLPPILNFGSDELKEEIVEPVFNGEKFIALAVTEAFAGSDVMGLKTYAQKSEDGSHYIVNGTKKWITNGHFADYFTTAVRTDEGFGVIVIPRALGVETRQLHTSYSTTAGTAFVMFNNIKVPARYLVGVDGMGIPIVLSNFNHERWVMVCGTARGARGIVEVLMKWINQRKSFGRPLTSQAVVRQKIAFLIAQVEALQSYLEHITHQMNQMSYKQQAKFLAGQIAFLKAWSTRVTEQVADNAVQIMGGRGLTRTGMGAPVEMYHRTYKFDAVLGGSEEILADLGLRQSLRFFPKNVKL</sequence>
<reference evidence="10" key="1">
    <citation type="submission" date="2023-03" db="EMBL/GenBank/DDBJ databases">
        <title>Mating type loci evolution in Malassezia.</title>
        <authorList>
            <person name="Coelho M.A."/>
        </authorList>
    </citation>
    <scope>NUCLEOTIDE SEQUENCE</scope>
    <source>
        <strain evidence="10">CBS 7876</strain>
    </source>
</reference>
<dbReference type="InterPro" id="IPR018506">
    <property type="entry name" value="Cyt_B5_heme-BS"/>
</dbReference>
<keyword evidence="7" id="KW-0560">Oxidoreductase</keyword>
<dbReference type="SUPFAM" id="SSF47203">
    <property type="entry name" value="Acyl-CoA dehydrogenase C-terminal domain-like"/>
    <property type="match status" value="1"/>
</dbReference>
<dbReference type="Pfam" id="PF02771">
    <property type="entry name" value="Acyl-CoA_dh_N"/>
    <property type="match status" value="1"/>
</dbReference>
<dbReference type="Pfam" id="PF00441">
    <property type="entry name" value="Acyl-CoA_dh_1"/>
    <property type="match status" value="1"/>
</dbReference>
<comment type="similarity">
    <text evidence="2">Belongs to the acyl-CoA dehydrogenase family.</text>
</comment>
<dbReference type="GO" id="GO:0033539">
    <property type="term" value="P:fatty acid beta-oxidation using acyl-CoA dehydrogenase"/>
    <property type="evidence" value="ECO:0007669"/>
    <property type="project" value="TreeGrafter"/>
</dbReference>
<dbReference type="InterPro" id="IPR006089">
    <property type="entry name" value="Acyl-CoA_DH_CS"/>
</dbReference>
<evidence type="ECO:0000256" key="1">
    <source>
        <dbReference type="ARBA" id="ARBA00001974"/>
    </source>
</evidence>
<dbReference type="InterPro" id="IPR006091">
    <property type="entry name" value="Acyl-CoA_Oxase/DH_mid-dom"/>
</dbReference>
<evidence type="ECO:0000313" key="11">
    <source>
        <dbReference type="Proteomes" id="UP001214603"/>
    </source>
</evidence>
<evidence type="ECO:0000313" key="10">
    <source>
        <dbReference type="EMBL" id="WFD02350.1"/>
    </source>
</evidence>